<organism evidence="3 4">
    <name type="scientific">Actinacidiphila acididurans</name>
    <dbReference type="NCBI Taxonomy" id="2784346"/>
    <lineage>
        <taxon>Bacteria</taxon>
        <taxon>Bacillati</taxon>
        <taxon>Actinomycetota</taxon>
        <taxon>Actinomycetes</taxon>
        <taxon>Kitasatosporales</taxon>
        <taxon>Streptomycetaceae</taxon>
        <taxon>Actinacidiphila</taxon>
    </lineage>
</organism>
<sequence>MYTMTVSRHIGASPDAVYRALLDAEAVAAWRVPDGMTCTVHEFEGRQGGAFRISLTYESAGAAGKTSGATDTYYGHFVEVVPGEKVVERLRFVTDDPGLADEMTMTTTLTPADGGTDVAITHEGIPDSVPAADNETGTRMALDKLARWTETATA</sequence>
<dbReference type="InterPro" id="IPR013538">
    <property type="entry name" value="ASHA1/2-like_C"/>
</dbReference>
<proteinExistence type="inferred from homology"/>
<dbReference type="RefSeq" id="WP_205363767.1">
    <property type="nucleotide sequence ID" value="NZ_JADKYB010000031.1"/>
</dbReference>
<dbReference type="SUPFAM" id="SSF55961">
    <property type="entry name" value="Bet v1-like"/>
    <property type="match status" value="1"/>
</dbReference>
<evidence type="ECO:0000313" key="4">
    <source>
        <dbReference type="Proteomes" id="UP000749040"/>
    </source>
</evidence>
<dbReference type="InterPro" id="IPR023393">
    <property type="entry name" value="START-like_dom_sf"/>
</dbReference>
<comment type="caution">
    <text evidence="3">The sequence shown here is derived from an EMBL/GenBank/DDBJ whole genome shotgun (WGS) entry which is preliminary data.</text>
</comment>
<comment type="similarity">
    <text evidence="1">Belongs to the AHA1 family.</text>
</comment>
<dbReference type="CDD" id="cd08895">
    <property type="entry name" value="SRPBCC_CalC_Aha1-like_2"/>
    <property type="match status" value="1"/>
</dbReference>
<name>A0ABS2U424_9ACTN</name>
<dbReference type="EMBL" id="JADKYB010000031">
    <property type="protein sequence ID" value="MBM9510087.1"/>
    <property type="molecule type" value="Genomic_DNA"/>
</dbReference>
<dbReference type="Proteomes" id="UP000749040">
    <property type="component" value="Unassembled WGS sequence"/>
</dbReference>
<evidence type="ECO:0000256" key="1">
    <source>
        <dbReference type="ARBA" id="ARBA00006817"/>
    </source>
</evidence>
<gene>
    <name evidence="3" type="ORF">ITX44_37125</name>
</gene>
<feature type="domain" description="Activator of Hsp90 ATPase homologue 1/2-like C-terminal" evidence="2">
    <location>
        <begin position="12"/>
        <end position="147"/>
    </location>
</feature>
<dbReference type="Gene3D" id="3.30.530.20">
    <property type="match status" value="1"/>
</dbReference>
<evidence type="ECO:0000313" key="3">
    <source>
        <dbReference type="EMBL" id="MBM9510087.1"/>
    </source>
</evidence>
<evidence type="ECO:0000259" key="2">
    <source>
        <dbReference type="Pfam" id="PF08327"/>
    </source>
</evidence>
<protein>
    <submittedName>
        <fullName evidence="3">SRPBCC family protein</fullName>
    </submittedName>
</protein>
<accession>A0ABS2U424</accession>
<keyword evidence="4" id="KW-1185">Reference proteome</keyword>
<dbReference type="Pfam" id="PF08327">
    <property type="entry name" value="AHSA1"/>
    <property type="match status" value="1"/>
</dbReference>
<reference evidence="3 4" key="1">
    <citation type="submission" date="2021-01" db="EMBL/GenBank/DDBJ databases">
        <title>Streptomyces acididurans sp. nov., isolated from a peat swamp forest soil.</title>
        <authorList>
            <person name="Chantavorakit T."/>
            <person name="Duangmal K."/>
        </authorList>
    </citation>
    <scope>NUCLEOTIDE SEQUENCE [LARGE SCALE GENOMIC DNA]</scope>
    <source>
        <strain evidence="3 4">KK5PA1</strain>
    </source>
</reference>